<name>A0A392NT69_9FABA</name>
<proteinExistence type="predicted"/>
<dbReference type="AlphaFoldDB" id="A0A392NT69"/>
<keyword evidence="2" id="KW-1185">Reference proteome</keyword>
<protein>
    <submittedName>
        <fullName evidence="1">Uncharacterized protein</fullName>
    </submittedName>
</protein>
<organism evidence="1 2">
    <name type="scientific">Trifolium medium</name>
    <dbReference type="NCBI Taxonomy" id="97028"/>
    <lineage>
        <taxon>Eukaryota</taxon>
        <taxon>Viridiplantae</taxon>
        <taxon>Streptophyta</taxon>
        <taxon>Embryophyta</taxon>
        <taxon>Tracheophyta</taxon>
        <taxon>Spermatophyta</taxon>
        <taxon>Magnoliopsida</taxon>
        <taxon>eudicotyledons</taxon>
        <taxon>Gunneridae</taxon>
        <taxon>Pentapetalae</taxon>
        <taxon>rosids</taxon>
        <taxon>fabids</taxon>
        <taxon>Fabales</taxon>
        <taxon>Fabaceae</taxon>
        <taxon>Papilionoideae</taxon>
        <taxon>50 kb inversion clade</taxon>
        <taxon>NPAAA clade</taxon>
        <taxon>Hologalegina</taxon>
        <taxon>IRL clade</taxon>
        <taxon>Trifolieae</taxon>
        <taxon>Trifolium</taxon>
    </lineage>
</organism>
<dbReference type="EMBL" id="LXQA010048845">
    <property type="protein sequence ID" value="MCI02349.1"/>
    <property type="molecule type" value="Genomic_DNA"/>
</dbReference>
<evidence type="ECO:0000313" key="1">
    <source>
        <dbReference type="EMBL" id="MCI02349.1"/>
    </source>
</evidence>
<accession>A0A392NT69</accession>
<reference evidence="1 2" key="1">
    <citation type="journal article" date="2018" name="Front. Plant Sci.">
        <title>Red Clover (Trifolium pratense) and Zigzag Clover (T. medium) - A Picture of Genomic Similarities and Differences.</title>
        <authorList>
            <person name="Dluhosova J."/>
            <person name="Istvanek J."/>
            <person name="Nedelnik J."/>
            <person name="Repkova J."/>
        </authorList>
    </citation>
    <scope>NUCLEOTIDE SEQUENCE [LARGE SCALE GENOMIC DNA]</scope>
    <source>
        <strain evidence="2">cv. 10/8</strain>
        <tissue evidence="1">Leaf</tissue>
    </source>
</reference>
<evidence type="ECO:0000313" key="2">
    <source>
        <dbReference type="Proteomes" id="UP000265520"/>
    </source>
</evidence>
<dbReference type="Proteomes" id="UP000265520">
    <property type="component" value="Unassembled WGS sequence"/>
</dbReference>
<sequence length="80" mass="8994">MQNHVVDNLDYLANVDNAAVGNNNLPLNVVAPLIRPPPWTFAQEQSLIDVVNRYQAIDVVKTKFEAIKNDPDFEDVIYGL</sequence>
<comment type="caution">
    <text evidence="1">The sequence shown here is derived from an EMBL/GenBank/DDBJ whole genome shotgun (WGS) entry which is preliminary data.</text>
</comment>